<dbReference type="InterPro" id="IPR001296">
    <property type="entry name" value="Glyco_trans_1"/>
</dbReference>
<evidence type="ECO:0000313" key="5">
    <source>
        <dbReference type="EMBL" id="QKF07020.1"/>
    </source>
</evidence>
<dbReference type="EMBL" id="CP053716">
    <property type="protein sequence ID" value="QKF07020.1"/>
    <property type="molecule type" value="Genomic_DNA"/>
</dbReference>
<dbReference type="PANTHER" id="PTHR45947:SF3">
    <property type="entry name" value="SULFOQUINOVOSYL TRANSFERASE SQD2"/>
    <property type="match status" value="1"/>
</dbReference>
<dbReference type="Pfam" id="PF00534">
    <property type="entry name" value="Glycos_transf_1"/>
    <property type="match status" value="1"/>
</dbReference>
<evidence type="ECO:0000259" key="4">
    <source>
        <dbReference type="Pfam" id="PF13439"/>
    </source>
</evidence>
<evidence type="ECO:0000313" key="6">
    <source>
        <dbReference type="Proteomes" id="UP000503297"/>
    </source>
</evidence>
<keyword evidence="6" id="KW-1185">Reference proteome</keyword>
<dbReference type="PANTHER" id="PTHR45947">
    <property type="entry name" value="SULFOQUINOVOSYL TRANSFERASE SQD2"/>
    <property type="match status" value="1"/>
</dbReference>
<sequence length="439" mass="47794">MTVGASDRAVRGATPIAEGHVVADSLRPVRVLCVSAQKPDSTGSGVYLARTVDALAALGCEVAVVAGVDSRDRNRLGHKLYPVRFNSDELLFDVVGMSDTMPYPSTRYRDLTPAMLEAFYGAFERTLRTAVDEFDPDLVICHHLYLVTALATRMGLNRPVVGVCHNTCLRQLSMHDLERDRVAEGVRALDRICALHGEQRLAIAQRFDLPVARIEVVGTGFDSRVFRQDRRVPRKQGRVVYVGKIARKKGVMSLLRSLQKTKVGISELVLVGGSGSVAERIEARALAESCPFPVTFTGPLPPAKVAQAYRGSAVFVLPSFYEGLPLVMLEALACGCHVVCTDLPGVRPWLNAALGVEAPARFVPAPAMAEVDEPCEDALPLFEDGLREALRLSLRDAREPFPRLDLSMLTWEGVAMRLLGPFADQVIAVARARRAGTLS</sequence>
<dbReference type="Gene3D" id="3.40.50.2000">
    <property type="entry name" value="Glycogen Phosphorylase B"/>
    <property type="match status" value="2"/>
</dbReference>
<reference evidence="6" key="1">
    <citation type="submission" date="2020-05" db="EMBL/GenBank/DDBJ databases">
        <title>Novel species in genus Nocardioides.</title>
        <authorList>
            <person name="Zhang G."/>
        </authorList>
    </citation>
    <scope>NUCLEOTIDE SEQUENCE [LARGE SCALE GENOMIC DNA]</scope>
    <source>
        <strain evidence="6">zg-1050</strain>
    </source>
</reference>
<keyword evidence="1" id="KW-0328">Glycosyltransferase</keyword>
<dbReference type="InterPro" id="IPR028098">
    <property type="entry name" value="Glyco_trans_4-like_N"/>
</dbReference>
<evidence type="ECO:0000256" key="1">
    <source>
        <dbReference type="ARBA" id="ARBA00022676"/>
    </source>
</evidence>
<dbReference type="CDD" id="cd03801">
    <property type="entry name" value="GT4_PimA-like"/>
    <property type="match status" value="1"/>
</dbReference>
<feature type="domain" description="Glycosyl transferase family 1" evidence="3">
    <location>
        <begin position="226"/>
        <end position="347"/>
    </location>
</feature>
<dbReference type="Proteomes" id="UP000503297">
    <property type="component" value="Chromosome"/>
</dbReference>
<name>A0A6M8IZ81_9ACTN</name>
<dbReference type="AlphaFoldDB" id="A0A6M8IZ81"/>
<evidence type="ECO:0000259" key="3">
    <source>
        <dbReference type="Pfam" id="PF00534"/>
    </source>
</evidence>
<dbReference type="Pfam" id="PF13439">
    <property type="entry name" value="Glyco_transf_4"/>
    <property type="match status" value="1"/>
</dbReference>
<accession>A0A6M8IZ81</accession>
<evidence type="ECO:0000256" key="2">
    <source>
        <dbReference type="ARBA" id="ARBA00022679"/>
    </source>
</evidence>
<gene>
    <name evidence="5" type="ORF">HLV38_01925</name>
</gene>
<feature type="domain" description="Glycosyltransferase subfamily 4-like N-terminal" evidence="4">
    <location>
        <begin position="43"/>
        <end position="222"/>
    </location>
</feature>
<dbReference type="GO" id="GO:1901137">
    <property type="term" value="P:carbohydrate derivative biosynthetic process"/>
    <property type="evidence" value="ECO:0007669"/>
    <property type="project" value="UniProtKB-ARBA"/>
</dbReference>
<dbReference type="GO" id="GO:0016757">
    <property type="term" value="F:glycosyltransferase activity"/>
    <property type="evidence" value="ECO:0007669"/>
    <property type="project" value="UniProtKB-KW"/>
</dbReference>
<dbReference type="SUPFAM" id="SSF53756">
    <property type="entry name" value="UDP-Glycosyltransferase/glycogen phosphorylase"/>
    <property type="match status" value="1"/>
</dbReference>
<dbReference type="RefSeq" id="WP_173163797.1">
    <property type="nucleotide sequence ID" value="NZ_CP053716.1"/>
</dbReference>
<organism evidence="5 6">
    <name type="scientific">Berryella wangjianweii</name>
    <dbReference type="NCBI Taxonomy" id="2734634"/>
    <lineage>
        <taxon>Bacteria</taxon>
        <taxon>Bacillati</taxon>
        <taxon>Actinomycetota</taxon>
        <taxon>Coriobacteriia</taxon>
        <taxon>Eggerthellales</taxon>
        <taxon>Eggerthellaceae</taxon>
        <taxon>Berryella</taxon>
    </lineage>
</organism>
<protein>
    <submittedName>
        <fullName evidence="5">Glycosyltransferase family 4 protein</fullName>
    </submittedName>
</protein>
<dbReference type="InterPro" id="IPR050194">
    <property type="entry name" value="Glycosyltransferase_grp1"/>
</dbReference>
<keyword evidence="2 5" id="KW-0808">Transferase</keyword>
<dbReference type="KEGG" id="bwa:HLV38_01925"/>
<proteinExistence type="predicted"/>